<evidence type="ECO:0000256" key="2">
    <source>
        <dbReference type="ARBA" id="ARBA00022737"/>
    </source>
</evidence>
<dbReference type="InterPro" id="IPR011047">
    <property type="entry name" value="Quinoprotein_ADH-like_sf"/>
</dbReference>
<dbReference type="PROSITE" id="PS00678">
    <property type="entry name" value="WD_REPEATS_1"/>
    <property type="match status" value="1"/>
</dbReference>
<feature type="repeat" description="WD" evidence="3">
    <location>
        <begin position="48"/>
        <end position="79"/>
    </location>
</feature>
<accession>A0AAU9J573</accession>
<reference evidence="4" key="1">
    <citation type="submission" date="2021-09" db="EMBL/GenBank/DDBJ databases">
        <authorList>
            <consortium name="AG Swart"/>
            <person name="Singh M."/>
            <person name="Singh A."/>
            <person name="Seah K."/>
            <person name="Emmerich C."/>
        </authorList>
    </citation>
    <scope>NUCLEOTIDE SEQUENCE</scope>
    <source>
        <strain evidence="4">ATCC30299</strain>
    </source>
</reference>
<dbReference type="InterPro" id="IPR050349">
    <property type="entry name" value="WD_LIS1/nudF_dynein_reg"/>
</dbReference>
<dbReference type="EMBL" id="CAJZBQ010000027">
    <property type="protein sequence ID" value="CAG9320851.1"/>
    <property type="molecule type" value="Genomic_DNA"/>
</dbReference>
<proteinExistence type="predicted"/>
<keyword evidence="5" id="KW-1185">Reference proteome</keyword>
<dbReference type="InterPro" id="IPR019775">
    <property type="entry name" value="WD40_repeat_CS"/>
</dbReference>
<gene>
    <name evidence="4" type="ORF">BSTOLATCC_MIC27430</name>
</gene>
<dbReference type="PANTHER" id="PTHR44129">
    <property type="entry name" value="WD REPEAT-CONTAINING PROTEIN POP1"/>
    <property type="match status" value="1"/>
</dbReference>
<evidence type="ECO:0000256" key="3">
    <source>
        <dbReference type="PROSITE-ProRule" id="PRU00221"/>
    </source>
</evidence>
<protein>
    <submittedName>
        <fullName evidence="4">Uncharacterized protein</fullName>
    </submittedName>
</protein>
<dbReference type="AlphaFoldDB" id="A0AAU9J573"/>
<dbReference type="Pfam" id="PF00400">
    <property type="entry name" value="WD40"/>
    <property type="match status" value="3"/>
</dbReference>
<dbReference type="Proteomes" id="UP001162131">
    <property type="component" value="Unassembled WGS sequence"/>
</dbReference>
<dbReference type="PROSITE" id="PS50082">
    <property type="entry name" value="WD_REPEATS_2"/>
    <property type="match status" value="1"/>
</dbReference>
<organism evidence="4 5">
    <name type="scientific">Blepharisma stoltei</name>
    <dbReference type="NCBI Taxonomy" id="1481888"/>
    <lineage>
        <taxon>Eukaryota</taxon>
        <taxon>Sar</taxon>
        <taxon>Alveolata</taxon>
        <taxon>Ciliophora</taxon>
        <taxon>Postciliodesmatophora</taxon>
        <taxon>Heterotrichea</taxon>
        <taxon>Heterotrichida</taxon>
        <taxon>Blepharismidae</taxon>
        <taxon>Blepharisma</taxon>
    </lineage>
</organism>
<dbReference type="InterPro" id="IPR015943">
    <property type="entry name" value="WD40/YVTN_repeat-like_dom_sf"/>
</dbReference>
<name>A0AAU9J573_9CILI</name>
<dbReference type="SUPFAM" id="SSF50998">
    <property type="entry name" value="Quinoprotein alcohol dehydrogenase-like"/>
    <property type="match status" value="1"/>
</dbReference>
<keyword evidence="2" id="KW-0677">Repeat</keyword>
<evidence type="ECO:0000313" key="5">
    <source>
        <dbReference type="Proteomes" id="UP001162131"/>
    </source>
</evidence>
<dbReference type="InterPro" id="IPR001680">
    <property type="entry name" value="WD40_rpt"/>
</dbReference>
<sequence>MGLQEIRSIRYSNSGKYIACSFLFIQLWDQNSKITSDLIVNDAESLKICFSKCDKYLASACSDGCIRIWNIENAEITYIIMAHAEVYQNPFFGLSMDMFDRVHDLITALEYSNCGRYLLSAGNDGYVKIIDLVTQNSFYEIKAHMQKVLSASFSIDGNWIISTGGGGIRVWDFKQILAKKKHILKIEKSECEKLIMVSEDRHE</sequence>
<dbReference type="SMART" id="SM00320">
    <property type="entry name" value="WD40"/>
    <property type="match status" value="3"/>
</dbReference>
<comment type="caution">
    <text evidence="4">The sequence shown here is derived from an EMBL/GenBank/DDBJ whole genome shotgun (WGS) entry which is preliminary data.</text>
</comment>
<keyword evidence="1 3" id="KW-0853">WD repeat</keyword>
<evidence type="ECO:0000256" key="1">
    <source>
        <dbReference type="ARBA" id="ARBA00022574"/>
    </source>
</evidence>
<dbReference type="Gene3D" id="2.130.10.10">
    <property type="entry name" value="YVTN repeat-like/Quinoprotein amine dehydrogenase"/>
    <property type="match status" value="2"/>
</dbReference>
<evidence type="ECO:0000313" key="4">
    <source>
        <dbReference type="EMBL" id="CAG9320851.1"/>
    </source>
</evidence>